<feature type="transmembrane region" description="Helical" evidence="3">
    <location>
        <begin position="221"/>
        <end position="242"/>
    </location>
</feature>
<feature type="compositionally biased region" description="Basic residues" evidence="2">
    <location>
        <begin position="374"/>
        <end position="385"/>
    </location>
</feature>
<evidence type="ECO:0000256" key="3">
    <source>
        <dbReference type="SAM" id="Phobius"/>
    </source>
</evidence>
<proteinExistence type="evidence at transcript level"/>
<dbReference type="GO" id="GO:0004888">
    <property type="term" value="F:transmembrane signaling receptor activity"/>
    <property type="evidence" value="ECO:0007669"/>
    <property type="project" value="TreeGrafter"/>
</dbReference>
<evidence type="ECO:0000256" key="2">
    <source>
        <dbReference type="SAM" id="MobiDB-lite"/>
    </source>
</evidence>
<dbReference type="InterPro" id="IPR008075">
    <property type="entry name" value="LIMR"/>
</dbReference>
<dbReference type="PRINTS" id="PR01692">
    <property type="entry name" value="LIPOCALINIMR"/>
</dbReference>
<dbReference type="PANTHER" id="PTHR12625:SF0">
    <property type="entry name" value="PROTEIN LILIPOD"/>
    <property type="match status" value="1"/>
</dbReference>
<dbReference type="EMBL" id="IACF01003797">
    <property type="protein sequence ID" value="LAB69406.1"/>
    <property type="molecule type" value="mRNA"/>
</dbReference>
<organism evidence="4">
    <name type="scientific">Hirondellea gigas</name>
    <dbReference type="NCBI Taxonomy" id="1518452"/>
    <lineage>
        <taxon>Eukaryota</taxon>
        <taxon>Metazoa</taxon>
        <taxon>Ecdysozoa</taxon>
        <taxon>Arthropoda</taxon>
        <taxon>Crustacea</taxon>
        <taxon>Multicrustacea</taxon>
        <taxon>Malacostraca</taxon>
        <taxon>Eumalacostraca</taxon>
        <taxon>Peracarida</taxon>
        <taxon>Amphipoda</taxon>
        <taxon>Amphilochidea</taxon>
        <taxon>Lysianassida</taxon>
        <taxon>Lysianassidira</taxon>
        <taxon>Lysianassoidea</taxon>
        <taxon>Lysianassidae</taxon>
        <taxon>Hirondellea</taxon>
    </lineage>
</organism>
<feature type="compositionally biased region" description="Polar residues" evidence="2">
    <location>
        <begin position="363"/>
        <end position="373"/>
    </location>
</feature>
<feature type="transmembrane region" description="Helical" evidence="3">
    <location>
        <begin position="1012"/>
        <end position="1034"/>
    </location>
</feature>
<feature type="compositionally biased region" description="Polar residues" evidence="2">
    <location>
        <begin position="284"/>
        <end position="297"/>
    </location>
</feature>
<feature type="transmembrane region" description="Helical" evidence="3">
    <location>
        <begin position="1084"/>
        <end position="1112"/>
    </location>
</feature>
<dbReference type="GO" id="GO:0005886">
    <property type="term" value="C:plasma membrane"/>
    <property type="evidence" value="ECO:0007669"/>
    <property type="project" value="TreeGrafter"/>
</dbReference>
<sequence length="1276" mass="138856">MVIKNISELLPDEPIPPPLDKEIIFNNAVREYTLFGVLALVLVIVSHLLLTRYRRRDVTHAPPTRLRSPALSPAAADDDEATVDTIAMSVCTLSLSISLGAVLLLPISIVSNEILATYRDSLYVRWINRSLIQGLWNMVFLFSNLVLFVALPFAYLFTEAEGFPGSKKGVRARMLETVVVLLLLVVLVLGVAFILALLLGYCQHQTLMQIIDVWSSFYLPFLYSLISCLGVLFLLLCTPVGLGRLFSTLKGLIRGGPRSTNNTDYKIPSITTSSKKRSKFSSIGLPNSKTPSKFTSMGSSPKNSGSKTSKGNKTKNSSGVLGVEDYGVAEDLNAVTMHEQALARQLHMCGIDPMEEVYHQKQQNYHPKNSNSHARQRRNSNRKYTRRLHSMDPCINLHYDRLNNYKSIGTDNNDHFNSSTMASNNLSRNANSLRLGRSNNFSITDTIDNNSNNSGGCFGGDNGLLPSTSITTTKTGKRNNNDNNNNGGGGSLFSAMPMTRREKSDNCSLLSTTEDGIINDGYYVDPSVLRSDGIFDVDHELTTLSSNSTLMNLTSNVTFNSTTQVAQSNHSSFLNFTNTLSSVFSTKPSSSSSSNNHSSSSCVPPLSSTSTSSKSLFQHHHSELQSQLLNKNGGGHKSKALSLFSSSQSVRDNDENTQQCTQAFANCSDICENPAQSLDSLRNDGKISAQPLRNDGASVTASLFRRRSSPEARLESMYSATETFASWSVSISTTLSSSISYLKSSILASSSGGGAVRNQNWAKTKSDVPKSGENTESNVFGITKLNQEIWPMSESNVFGTMNRNRNDKPEPNQKCSNLSPPIGFPRLPKVFSSKPSPDLSITEKAARGNAHNSDLYGSELQSESGTDLLTELSGGEECLERPRQFSWPSRMSMTAILNADAGCLMYDKGDSNGGSYAMEENSRGNYGGISSISEKYYSSINGNSGSNKKMGGSGGMTRSVSVLSSTSGSMWHQSEEKWQQHRSDLLMRWQAAYQARIRLEHASQHGLLRRCLIYPLGVLFLGAVTALVVVLVVFNTLQLISGFKSLPLVVVAVTSPGGNSASEDEDVLIPSFEEAGAMIGKRAVLVWILGPLGAVVEVALILYLVAASLVGCYSLPLMKKVKPVYGDTPMVHLIINCMLLLVLASALPLLATILGLTNFDLLGDYGRVGWLGNLWIVLGYNLLFASAAVWCLVHQFTAAVRGEIMDRLSVLCEAILRKFRSSNNNTTAVVDYAIIDSNNYNSNNIVGGIVAVARRSLQRILLVMNSGQVGVGIKRE</sequence>
<accession>A0A2P2I659</accession>
<feature type="region of interest" description="Disordered" evidence="2">
    <location>
        <begin position="802"/>
        <end position="840"/>
    </location>
</feature>
<dbReference type="Pfam" id="PF04791">
    <property type="entry name" value="LMBR1"/>
    <property type="match status" value="2"/>
</dbReference>
<feature type="region of interest" description="Disordered" evidence="2">
    <location>
        <begin position="585"/>
        <end position="622"/>
    </location>
</feature>
<keyword evidence="3" id="KW-1133">Transmembrane helix</keyword>
<feature type="compositionally biased region" description="Low complexity" evidence="2">
    <location>
        <begin position="585"/>
        <end position="616"/>
    </location>
</feature>
<dbReference type="InterPro" id="IPR006876">
    <property type="entry name" value="LMBR1-like_membr_prot"/>
</dbReference>
<feature type="region of interest" description="Disordered" evidence="2">
    <location>
        <begin position="264"/>
        <end position="320"/>
    </location>
</feature>
<comment type="similarity">
    <text evidence="1">Belongs to the LIMR family.</text>
</comment>
<dbReference type="GO" id="GO:0007165">
    <property type="term" value="P:signal transduction"/>
    <property type="evidence" value="ECO:0007669"/>
    <property type="project" value="TreeGrafter"/>
</dbReference>
<reference evidence="4" key="1">
    <citation type="journal article" date="2018" name="Biosci. Biotechnol. Biochem.">
        <title>Polysaccharide hydrolase of the hadal zone amphipods Hirondellea gigas.</title>
        <authorList>
            <person name="Kobayashi H."/>
            <person name="Nagahama T."/>
            <person name="Arai W."/>
            <person name="Sasagawa Y."/>
            <person name="Umeda M."/>
            <person name="Hayashi T."/>
            <person name="Nikaido I."/>
            <person name="Watanabe H."/>
            <person name="Oguri K."/>
            <person name="Kitazato H."/>
            <person name="Fujioka K."/>
            <person name="Kido Y."/>
            <person name="Takami H."/>
        </authorList>
    </citation>
    <scope>NUCLEOTIDE SEQUENCE</scope>
    <source>
        <tissue evidence="4">Whole body</tissue>
    </source>
</reference>
<feature type="transmembrane region" description="Helical" evidence="3">
    <location>
        <begin position="178"/>
        <end position="201"/>
    </location>
</feature>
<keyword evidence="3" id="KW-0472">Membrane</keyword>
<feature type="transmembrane region" description="Helical" evidence="3">
    <location>
        <begin position="1174"/>
        <end position="1193"/>
    </location>
</feature>
<feature type="compositionally biased region" description="Low complexity" evidence="2">
    <location>
        <begin position="298"/>
        <end position="319"/>
    </location>
</feature>
<feature type="region of interest" description="Disordered" evidence="2">
    <location>
        <begin position="753"/>
        <end position="775"/>
    </location>
</feature>
<dbReference type="SUPFAM" id="SSF81321">
    <property type="entry name" value="Family A G protein-coupled receptor-like"/>
    <property type="match status" value="1"/>
</dbReference>
<evidence type="ECO:0000313" key="4">
    <source>
        <dbReference type="EMBL" id="LAB69406.1"/>
    </source>
</evidence>
<feature type="region of interest" description="Disordered" evidence="2">
    <location>
        <begin position="468"/>
        <end position="491"/>
    </location>
</feature>
<feature type="transmembrane region" description="Helical" evidence="3">
    <location>
        <begin position="32"/>
        <end position="50"/>
    </location>
</feature>
<dbReference type="AlphaFoldDB" id="A0A2P2I659"/>
<protein>
    <submittedName>
        <fullName evidence="4">Protein LMBR1L</fullName>
    </submittedName>
</protein>
<name>A0A2P2I659_9CRUS</name>
<dbReference type="PANTHER" id="PTHR12625">
    <property type="entry name" value="LIPOCALIN-1 INTERACTING MEMBRANE RECEPTOR LIMR"/>
    <property type="match status" value="1"/>
</dbReference>
<feature type="transmembrane region" description="Helical" evidence="3">
    <location>
        <begin position="135"/>
        <end position="157"/>
    </location>
</feature>
<feature type="transmembrane region" description="Helical" evidence="3">
    <location>
        <begin position="1133"/>
        <end position="1154"/>
    </location>
</feature>
<keyword evidence="3" id="KW-0812">Transmembrane</keyword>
<feature type="region of interest" description="Disordered" evidence="2">
    <location>
        <begin position="363"/>
        <end position="385"/>
    </location>
</feature>
<evidence type="ECO:0000256" key="1">
    <source>
        <dbReference type="ARBA" id="ARBA00010487"/>
    </source>
</evidence>